<evidence type="ECO:0000256" key="4">
    <source>
        <dbReference type="ARBA" id="ARBA00023136"/>
    </source>
</evidence>
<proteinExistence type="predicted"/>
<dbReference type="PANTHER" id="PTHR31444">
    <property type="entry name" value="OS11G0490100 PROTEIN"/>
    <property type="match status" value="1"/>
</dbReference>
<name>A0AAV8QRY3_ENSVE</name>
<evidence type="ECO:0000256" key="3">
    <source>
        <dbReference type="ARBA" id="ARBA00022989"/>
    </source>
</evidence>
<keyword evidence="4" id="KW-0472">Membrane</keyword>
<accession>A0AAV8QRY3</accession>
<dbReference type="EMBL" id="JAQQAF010000006">
    <property type="protein sequence ID" value="KAJ8477699.1"/>
    <property type="molecule type" value="Genomic_DNA"/>
</dbReference>
<evidence type="ECO:0000313" key="5">
    <source>
        <dbReference type="EMBL" id="KAJ8477699.1"/>
    </source>
</evidence>
<dbReference type="NCBIfam" id="TIGR01627">
    <property type="entry name" value="A_thal_3515"/>
    <property type="match status" value="1"/>
</dbReference>
<dbReference type="InterPro" id="IPR006514">
    <property type="entry name" value="IRX15/GXM/AGM"/>
</dbReference>
<organism evidence="5 6">
    <name type="scientific">Ensete ventricosum</name>
    <name type="common">Abyssinian banana</name>
    <name type="synonym">Musa ensete</name>
    <dbReference type="NCBI Taxonomy" id="4639"/>
    <lineage>
        <taxon>Eukaryota</taxon>
        <taxon>Viridiplantae</taxon>
        <taxon>Streptophyta</taxon>
        <taxon>Embryophyta</taxon>
        <taxon>Tracheophyta</taxon>
        <taxon>Spermatophyta</taxon>
        <taxon>Magnoliopsida</taxon>
        <taxon>Liliopsida</taxon>
        <taxon>Zingiberales</taxon>
        <taxon>Musaceae</taxon>
        <taxon>Ensete</taxon>
    </lineage>
</organism>
<reference evidence="5 6" key="1">
    <citation type="submission" date="2022-12" db="EMBL/GenBank/DDBJ databases">
        <title>Chromosome-scale assembly of the Ensete ventricosum genome.</title>
        <authorList>
            <person name="Dussert Y."/>
            <person name="Stocks J."/>
            <person name="Wendawek A."/>
            <person name="Woldeyes F."/>
            <person name="Nichols R.A."/>
            <person name="Borrell J.S."/>
        </authorList>
    </citation>
    <scope>NUCLEOTIDE SEQUENCE [LARGE SCALE GENOMIC DNA]</scope>
    <source>
        <strain evidence="6">cv. Maze</strain>
        <tissue evidence="5">Seeds</tissue>
    </source>
</reference>
<dbReference type="Pfam" id="PF21729">
    <property type="entry name" value="IRX15_IRX15L_GXM"/>
    <property type="match status" value="1"/>
</dbReference>
<sequence>MRPMMQKTFNLKLLVSIVFLLFVFYWLVSPSSFRHQQQALSVPSTPPSCTKLPPSLADAILHYATLNITPQQTIDEISVAARVLREKSPCNFLVFGLGHDSLMWSALNHGGRTVFLEEDEAWIEIWRRRRRLPMVAETYHVKYDTRVSEAEQLLQLGARADCTAVGDLRRSGCRLALKQLPPVFYEVEWDLIMVDAPTGFHAGAPGRMAAIYTAGMAARWRKEGKTDVFVHDVDRAVEDRFSKAFLCEGYMKHEEGRLRHFTVPSHRTNTDLPFCPP</sequence>
<gene>
    <name evidence="5" type="ORF">OPV22_021426</name>
</gene>
<evidence type="ECO:0000256" key="1">
    <source>
        <dbReference type="ARBA" id="ARBA00004194"/>
    </source>
</evidence>
<dbReference type="Proteomes" id="UP001222027">
    <property type="component" value="Unassembled WGS sequence"/>
</dbReference>
<evidence type="ECO:0000256" key="2">
    <source>
        <dbReference type="ARBA" id="ARBA00022692"/>
    </source>
</evidence>
<evidence type="ECO:0008006" key="7">
    <source>
        <dbReference type="Google" id="ProtNLM"/>
    </source>
</evidence>
<protein>
    <recommendedName>
        <fullName evidence="7">Polysaccharide biosynthesis domain-containing protein</fullName>
    </recommendedName>
</protein>
<keyword evidence="2" id="KW-0812">Transmembrane</keyword>
<comment type="caution">
    <text evidence="5">The sequence shown here is derived from an EMBL/GenBank/DDBJ whole genome shotgun (WGS) entry which is preliminary data.</text>
</comment>
<dbReference type="GO" id="GO:0045492">
    <property type="term" value="P:xylan biosynthetic process"/>
    <property type="evidence" value="ECO:0007669"/>
    <property type="project" value="InterPro"/>
</dbReference>
<comment type="subcellular location">
    <subcellularLocation>
        <location evidence="1">Golgi apparatus membrane</location>
        <topology evidence="1">Single-pass membrane protein</topology>
    </subcellularLocation>
</comment>
<keyword evidence="3" id="KW-1133">Transmembrane helix</keyword>
<dbReference type="GO" id="GO:0000139">
    <property type="term" value="C:Golgi membrane"/>
    <property type="evidence" value="ECO:0007669"/>
    <property type="project" value="UniProtKB-SubCell"/>
</dbReference>
<evidence type="ECO:0000313" key="6">
    <source>
        <dbReference type="Proteomes" id="UP001222027"/>
    </source>
</evidence>
<keyword evidence="6" id="KW-1185">Reference proteome</keyword>
<dbReference type="AlphaFoldDB" id="A0AAV8QRY3"/>